<dbReference type="FunFam" id="3.30.70.270:FF:000001">
    <property type="entry name" value="Diguanylate cyclase domain protein"/>
    <property type="match status" value="1"/>
</dbReference>
<dbReference type="PANTHER" id="PTHR45138:SF9">
    <property type="entry name" value="DIGUANYLATE CYCLASE DGCM-RELATED"/>
    <property type="match status" value="1"/>
</dbReference>
<dbReference type="SMART" id="SM00267">
    <property type="entry name" value="GGDEF"/>
    <property type="match status" value="1"/>
</dbReference>
<dbReference type="InterPro" id="IPR000160">
    <property type="entry name" value="GGDEF_dom"/>
</dbReference>
<comment type="caution">
    <text evidence="4">The sequence shown here is derived from an EMBL/GenBank/DDBJ whole genome shotgun (WGS) entry which is preliminary data.</text>
</comment>
<keyword evidence="4" id="KW-0548">Nucleotidyltransferase</keyword>
<comment type="catalytic activity">
    <reaction evidence="2">
        <text>2 GTP = 3',3'-c-di-GMP + 2 diphosphate</text>
        <dbReference type="Rhea" id="RHEA:24898"/>
        <dbReference type="ChEBI" id="CHEBI:33019"/>
        <dbReference type="ChEBI" id="CHEBI:37565"/>
        <dbReference type="ChEBI" id="CHEBI:58805"/>
        <dbReference type="EC" id="2.7.7.65"/>
    </reaction>
</comment>
<dbReference type="RefSeq" id="WP_310835457.1">
    <property type="nucleotide sequence ID" value="NZ_JAVLSM010000001.1"/>
</dbReference>
<evidence type="ECO:0000256" key="1">
    <source>
        <dbReference type="ARBA" id="ARBA00012528"/>
    </source>
</evidence>
<evidence type="ECO:0000256" key="2">
    <source>
        <dbReference type="ARBA" id="ARBA00034247"/>
    </source>
</evidence>
<dbReference type="Gene3D" id="3.30.450.20">
    <property type="entry name" value="PAS domain"/>
    <property type="match status" value="1"/>
</dbReference>
<feature type="domain" description="GGDEF" evidence="3">
    <location>
        <begin position="188"/>
        <end position="324"/>
    </location>
</feature>
<sequence>MSTAVVPRFRAEDVLDQLHGGLIMLDAGLHILLWNAWVARHSRVPADRALGARFEHVFDERVSPALLRAIDNTLGYGLPAVLSSALHRAPLPLYPDHGAAQAAGALAAPARMVQSVVLTPLDSPEGERLCLIQISDASNSVRREKMLQSYSDVLKRQVGTDGLTGIHNRRHFDEHYAQTLHRVGQSGGTLSLFMVDVDFFKQYNDHYGHGPGDQVLKRVAAALQGQLQRPGDLLARYGGEEFILLMEGLSPRQAAEVAEALRETVYALAEPHAKSLVAHRVTISVGVCTRAVPEGMDGRLLMSAADAALYRAKLGGRNKVVATD</sequence>
<dbReference type="GO" id="GO:0052621">
    <property type="term" value="F:diguanylate cyclase activity"/>
    <property type="evidence" value="ECO:0007669"/>
    <property type="project" value="UniProtKB-EC"/>
</dbReference>
<dbReference type="PANTHER" id="PTHR45138">
    <property type="entry name" value="REGULATORY COMPONENTS OF SENSORY TRANSDUCTION SYSTEM"/>
    <property type="match status" value="1"/>
</dbReference>
<evidence type="ECO:0000259" key="3">
    <source>
        <dbReference type="PROSITE" id="PS50887"/>
    </source>
</evidence>
<reference evidence="4" key="1">
    <citation type="submission" date="2023-02" db="EMBL/GenBank/DDBJ databases">
        <title>Description of Herbaspirillum huttiense subsp. nephrolepsisexaltata and Herbaspirillum huttiense subsp. lycopersicon.</title>
        <authorList>
            <person name="Poudel M."/>
            <person name="Sharma A."/>
            <person name="Goss E."/>
            <person name="Tapia J.H."/>
            <person name="Harmon C.M."/>
            <person name="Jones J.B."/>
        </authorList>
    </citation>
    <scope>NUCLEOTIDE SEQUENCE</scope>
    <source>
        <strain evidence="4">NC40101</strain>
    </source>
</reference>
<keyword evidence="4" id="KW-0808">Transferase</keyword>
<dbReference type="CDD" id="cd01949">
    <property type="entry name" value="GGDEF"/>
    <property type="match status" value="1"/>
</dbReference>
<dbReference type="InterPro" id="IPR050469">
    <property type="entry name" value="Diguanylate_Cyclase"/>
</dbReference>
<dbReference type="GO" id="GO:0005886">
    <property type="term" value="C:plasma membrane"/>
    <property type="evidence" value="ECO:0007669"/>
    <property type="project" value="TreeGrafter"/>
</dbReference>
<dbReference type="Pfam" id="PF00990">
    <property type="entry name" value="GGDEF"/>
    <property type="match status" value="1"/>
</dbReference>
<gene>
    <name evidence="4" type="ORF">RJN63_04930</name>
</gene>
<dbReference type="GO" id="GO:1902201">
    <property type="term" value="P:negative regulation of bacterial-type flagellum-dependent cell motility"/>
    <property type="evidence" value="ECO:0007669"/>
    <property type="project" value="TreeGrafter"/>
</dbReference>
<dbReference type="Gene3D" id="3.30.70.270">
    <property type="match status" value="1"/>
</dbReference>
<dbReference type="GO" id="GO:0043709">
    <property type="term" value="P:cell adhesion involved in single-species biofilm formation"/>
    <property type="evidence" value="ECO:0007669"/>
    <property type="project" value="TreeGrafter"/>
</dbReference>
<dbReference type="AlphaFoldDB" id="A0AAE4K589"/>
<dbReference type="SUPFAM" id="SSF55073">
    <property type="entry name" value="Nucleotide cyclase"/>
    <property type="match status" value="1"/>
</dbReference>
<name>A0AAE4K589_9BURK</name>
<dbReference type="NCBIfam" id="TIGR00254">
    <property type="entry name" value="GGDEF"/>
    <property type="match status" value="1"/>
</dbReference>
<evidence type="ECO:0000313" key="4">
    <source>
        <dbReference type="EMBL" id="MDT0336158.1"/>
    </source>
</evidence>
<proteinExistence type="predicted"/>
<dbReference type="EC" id="2.7.7.65" evidence="1"/>
<protein>
    <recommendedName>
        <fullName evidence="1">diguanylate cyclase</fullName>
        <ecNumber evidence="1">2.7.7.65</ecNumber>
    </recommendedName>
</protein>
<dbReference type="InterPro" id="IPR035965">
    <property type="entry name" value="PAS-like_dom_sf"/>
</dbReference>
<dbReference type="PROSITE" id="PS50887">
    <property type="entry name" value="GGDEF"/>
    <property type="match status" value="1"/>
</dbReference>
<accession>A0AAE4K589</accession>
<dbReference type="InterPro" id="IPR029787">
    <property type="entry name" value="Nucleotide_cyclase"/>
</dbReference>
<dbReference type="EMBL" id="JAVRAA010000002">
    <property type="protein sequence ID" value="MDT0336158.1"/>
    <property type="molecule type" value="Genomic_DNA"/>
</dbReference>
<dbReference type="SUPFAM" id="SSF55785">
    <property type="entry name" value="PYP-like sensor domain (PAS domain)"/>
    <property type="match status" value="1"/>
</dbReference>
<organism evidence="4">
    <name type="scientific">Herbaspirillum huttiense subsp. nephrolepidis</name>
    <dbReference type="NCBI Taxonomy" id="3075126"/>
    <lineage>
        <taxon>Bacteria</taxon>
        <taxon>Pseudomonadati</taxon>
        <taxon>Pseudomonadota</taxon>
        <taxon>Betaproteobacteria</taxon>
        <taxon>Burkholderiales</taxon>
        <taxon>Oxalobacteraceae</taxon>
        <taxon>Herbaspirillum</taxon>
    </lineage>
</organism>
<dbReference type="InterPro" id="IPR043128">
    <property type="entry name" value="Rev_trsase/Diguanyl_cyclase"/>
</dbReference>